<dbReference type="OrthoDB" id="9833442at2"/>
<organism evidence="1 2">
    <name type="scientific">Amphiplicatus metriothermophilus</name>
    <dbReference type="NCBI Taxonomy" id="1519374"/>
    <lineage>
        <taxon>Bacteria</taxon>
        <taxon>Pseudomonadati</taxon>
        <taxon>Pseudomonadota</taxon>
        <taxon>Alphaproteobacteria</taxon>
        <taxon>Parvularculales</taxon>
        <taxon>Parvularculaceae</taxon>
        <taxon>Amphiplicatus</taxon>
    </lineage>
</organism>
<name>A0A239PJQ2_9PROT</name>
<accession>A0A239PJQ2</accession>
<proteinExistence type="predicted"/>
<dbReference type="EMBL" id="FZQA01000001">
    <property type="protein sequence ID" value="SNT67805.1"/>
    <property type="molecule type" value="Genomic_DNA"/>
</dbReference>
<keyword evidence="2" id="KW-1185">Reference proteome</keyword>
<evidence type="ECO:0000313" key="2">
    <source>
        <dbReference type="Proteomes" id="UP000198346"/>
    </source>
</evidence>
<gene>
    <name evidence="1" type="ORF">SAMN06297382_0298</name>
</gene>
<dbReference type="RefSeq" id="WP_089410816.1">
    <property type="nucleotide sequence ID" value="NZ_FZQA01000001.1"/>
</dbReference>
<dbReference type="Proteomes" id="UP000198346">
    <property type="component" value="Unassembled WGS sequence"/>
</dbReference>
<sequence length="177" mass="19247">MGLSFFIIATCLAFGAVAAIGAERPDLMRSLLPGLGESLRAAQFKRFSPRKTLFLFGPSANHPACRLQRRLLKPAIAAFIREDVAVIEAYGQDMPRRNGQPIDWLDPALLRHAMDAEAGFALIYVDEAGKTALRSDAPMVTADILARAGLAIERSHHAGYAGAARRRSPILKRLRAA</sequence>
<reference evidence="1 2" key="1">
    <citation type="submission" date="2017-07" db="EMBL/GenBank/DDBJ databases">
        <authorList>
            <person name="Sun Z.S."/>
            <person name="Albrecht U."/>
            <person name="Echele G."/>
            <person name="Lee C.C."/>
        </authorList>
    </citation>
    <scope>NUCLEOTIDE SEQUENCE [LARGE SCALE GENOMIC DNA]</scope>
    <source>
        <strain evidence="1 2">CGMCC 1.12710</strain>
    </source>
</reference>
<dbReference type="AlphaFoldDB" id="A0A239PJQ2"/>
<evidence type="ECO:0000313" key="1">
    <source>
        <dbReference type="EMBL" id="SNT67805.1"/>
    </source>
</evidence>
<protein>
    <submittedName>
        <fullName evidence="1">Uncharacterized protein</fullName>
    </submittedName>
</protein>